<dbReference type="EMBL" id="KN824342">
    <property type="protein sequence ID" value="KIM23153.1"/>
    <property type="molecule type" value="Genomic_DNA"/>
</dbReference>
<dbReference type="Proteomes" id="UP000054097">
    <property type="component" value="Unassembled WGS sequence"/>
</dbReference>
<reference evidence="2" key="2">
    <citation type="submission" date="2015-01" db="EMBL/GenBank/DDBJ databases">
        <title>Evolutionary Origins and Diversification of the Mycorrhizal Mutualists.</title>
        <authorList>
            <consortium name="DOE Joint Genome Institute"/>
            <consortium name="Mycorrhizal Genomics Consortium"/>
            <person name="Kohler A."/>
            <person name="Kuo A."/>
            <person name="Nagy L.G."/>
            <person name="Floudas D."/>
            <person name="Copeland A."/>
            <person name="Barry K.W."/>
            <person name="Cichocki N."/>
            <person name="Veneault-Fourrey C."/>
            <person name="LaButti K."/>
            <person name="Lindquist E.A."/>
            <person name="Lipzen A."/>
            <person name="Lundell T."/>
            <person name="Morin E."/>
            <person name="Murat C."/>
            <person name="Riley R."/>
            <person name="Ohm R."/>
            <person name="Sun H."/>
            <person name="Tunlid A."/>
            <person name="Henrissat B."/>
            <person name="Grigoriev I.V."/>
            <person name="Hibbett D.S."/>
            <person name="Martin F."/>
        </authorList>
    </citation>
    <scope>NUCLEOTIDE SEQUENCE [LARGE SCALE GENOMIC DNA]</scope>
    <source>
        <strain evidence="2">MAFF 305830</strain>
    </source>
</reference>
<evidence type="ECO:0000313" key="1">
    <source>
        <dbReference type="EMBL" id="KIM23153.1"/>
    </source>
</evidence>
<proteinExistence type="predicted"/>
<protein>
    <submittedName>
        <fullName evidence="1">Uncharacterized protein</fullName>
    </submittedName>
</protein>
<evidence type="ECO:0000313" key="2">
    <source>
        <dbReference type="Proteomes" id="UP000054097"/>
    </source>
</evidence>
<dbReference type="AlphaFoldDB" id="A0A0C2W9S5"/>
<organism evidence="1 2">
    <name type="scientific">Serendipita vermifera MAFF 305830</name>
    <dbReference type="NCBI Taxonomy" id="933852"/>
    <lineage>
        <taxon>Eukaryota</taxon>
        <taxon>Fungi</taxon>
        <taxon>Dikarya</taxon>
        <taxon>Basidiomycota</taxon>
        <taxon>Agaricomycotina</taxon>
        <taxon>Agaricomycetes</taxon>
        <taxon>Sebacinales</taxon>
        <taxon>Serendipitaceae</taxon>
        <taxon>Serendipita</taxon>
    </lineage>
</organism>
<reference evidence="1 2" key="1">
    <citation type="submission" date="2014-04" db="EMBL/GenBank/DDBJ databases">
        <authorList>
            <consortium name="DOE Joint Genome Institute"/>
            <person name="Kuo A."/>
            <person name="Zuccaro A."/>
            <person name="Kohler A."/>
            <person name="Nagy L.G."/>
            <person name="Floudas D."/>
            <person name="Copeland A."/>
            <person name="Barry K.W."/>
            <person name="Cichocki N."/>
            <person name="Veneault-Fourrey C."/>
            <person name="LaButti K."/>
            <person name="Lindquist E.A."/>
            <person name="Lipzen A."/>
            <person name="Lundell T."/>
            <person name="Morin E."/>
            <person name="Murat C."/>
            <person name="Sun H."/>
            <person name="Tunlid A."/>
            <person name="Henrissat B."/>
            <person name="Grigoriev I.V."/>
            <person name="Hibbett D.S."/>
            <person name="Martin F."/>
            <person name="Nordberg H.P."/>
            <person name="Cantor M.N."/>
            <person name="Hua S.X."/>
        </authorList>
    </citation>
    <scope>NUCLEOTIDE SEQUENCE [LARGE SCALE GENOMIC DNA]</scope>
    <source>
        <strain evidence="1 2">MAFF 305830</strain>
    </source>
</reference>
<sequence>MAAYSVVAGLTERLAPAYGMIEIALSIDNPLTSQKMRPFSSNKLITALRSAASPPNPLWSGTEHMAKFTSQTS</sequence>
<accession>A0A0C2W9S5</accession>
<keyword evidence="2" id="KW-1185">Reference proteome</keyword>
<gene>
    <name evidence="1" type="ORF">M408DRAFT_266545</name>
</gene>
<name>A0A0C2W9S5_SERVB</name>
<dbReference type="HOGENOM" id="CLU_2706380_0_0_1"/>